<dbReference type="Pfam" id="PF00067">
    <property type="entry name" value="p450"/>
    <property type="match status" value="1"/>
</dbReference>
<dbReference type="PRINTS" id="PR00385">
    <property type="entry name" value="P450"/>
</dbReference>
<dbReference type="Gene3D" id="1.10.630.10">
    <property type="entry name" value="Cytochrome P450"/>
    <property type="match status" value="1"/>
</dbReference>
<evidence type="ECO:0000256" key="13">
    <source>
        <dbReference type="ARBA" id="ARBA00023250"/>
    </source>
</evidence>
<dbReference type="AlphaFoldDB" id="A0A8C5BKX6"/>
<dbReference type="PANTHER" id="PTHR24279">
    <property type="entry name" value="CYTOCHROME P450"/>
    <property type="match status" value="1"/>
</dbReference>
<evidence type="ECO:0000256" key="6">
    <source>
        <dbReference type="ARBA" id="ARBA00022723"/>
    </source>
</evidence>
<keyword evidence="11" id="KW-0496">Mitochondrion</keyword>
<comment type="subcellular location">
    <subcellularLocation>
        <location evidence="2">Mitochondrion membrane</location>
    </subcellularLocation>
</comment>
<feature type="binding site" description="axial binding residue" evidence="15">
    <location>
        <position position="479"/>
    </location>
    <ligand>
        <name>heme</name>
        <dbReference type="ChEBI" id="CHEBI:30413"/>
    </ligand>
    <ligandPart>
        <name>Fe</name>
        <dbReference type="ChEBI" id="CHEBI:18248"/>
    </ligandPart>
</feature>
<evidence type="ECO:0000313" key="18">
    <source>
        <dbReference type="Proteomes" id="UP000694546"/>
    </source>
</evidence>
<dbReference type="SUPFAM" id="SSF48264">
    <property type="entry name" value="Cytochrome P450"/>
    <property type="match status" value="1"/>
</dbReference>
<dbReference type="GO" id="GO:0004507">
    <property type="term" value="F:steroid 11-beta-monooxygenase activity"/>
    <property type="evidence" value="ECO:0007669"/>
    <property type="project" value="UniProtKB-EC"/>
</dbReference>
<dbReference type="GO" id="GO:0034650">
    <property type="term" value="P:cortisol metabolic process"/>
    <property type="evidence" value="ECO:0007669"/>
    <property type="project" value="TreeGrafter"/>
</dbReference>
<dbReference type="Proteomes" id="UP000694546">
    <property type="component" value="Chromosome 11"/>
</dbReference>
<dbReference type="GO" id="GO:0006700">
    <property type="term" value="P:C21-steroid hormone biosynthetic process"/>
    <property type="evidence" value="ECO:0007669"/>
    <property type="project" value="TreeGrafter"/>
</dbReference>
<sequence>MRGIIFDHNVLYMTRMAATVVVGVGRAEGRRSRSMEQTGGKKSAGVRAFKEIPHTGRSGWLNLLRFWKEGRFNLLHKHMESTFNTLGPIYRENLGAHSSVNIMMPADIGELFRSEGLHPRRMTLQPWATHREIRQHQKGVFLKNGEDWRSDRLLLNREIMMPGAVQRFLPLLDQVAGDFSRMLRARVERGARRSLTLDPSPDLFRFALEASCHVIYGERIGLFSSSPSQESQRFIWAVERMLSTTPPLLYLPPRLLSRIGAPLWTQHATAWDHIFTHAEARIQKGCQRLASPNGGSSKAGAAGGQYTGVLGQLMEKGQLSLDLIKANVTELMAGGVDTTAVPLQFGLFELGRNPKVQEAVRQQVRESWAVAGGDPGKALQGAPLLKGTVKEILRLYPVGITVQRYPIRDIVLQNYHIPAGTMVQVCLYPLGRSPQIFQEPERFDPMRWARGGGERPPGEAGGEGAGFRSLAFGFGARQCLGRRIAENEMQLFLMHILLNFRLSVSSKEDIKTTYTLILHPETPPQITFTSL</sequence>
<protein>
    <recommendedName>
        <fullName evidence="4">steroid 11beta-monooxygenase</fullName>
        <ecNumber evidence="4">1.14.15.4</ecNumber>
    </recommendedName>
    <alternativeName>
        <fullName evidence="14">Cytochrome P450C11</fullName>
    </alternativeName>
</protein>
<dbReference type="PRINTS" id="PR00463">
    <property type="entry name" value="EP450I"/>
</dbReference>
<proteinExistence type="inferred from homology"/>
<dbReference type="PROSITE" id="PS00086">
    <property type="entry name" value="CYTOCHROME_P450"/>
    <property type="match status" value="1"/>
</dbReference>
<accession>A0A8C5BKX6</accession>
<dbReference type="InterPro" id="IPR001128">
    <property type="entry name" value="Cyt_P450"/>
</dbReference>
<evidence type="ECO:0000256" key="4">
    <source>
        <dbReference type="ARBA" id="ARBA00012767"/>
    </source>
</evidence>
<dbReference type="InterPro" id="IPR036396">
    <property type="entry name" value="Cyt_P450_sf"/>
</dbReference>
<evidence type="ECO:0000313" key="17">
    <source>
        <dbReference type="Ensembl" id="ENSGMOP00000048601.1"/>
    </source>
</evidence>
<name>A0A8C5BKX6_GADMO</name>
<comment type="cofactor">
    <cofactor evidence="1 15">
        <name>heme</name>
        <dbReference type="ChEBI" id="CHEBI:30413"/>
    </cofactor>
</comment>
<evidence type="ECO:0000256" key="12">
    <source>
        <dbReference type="ARBA" id="ARBA00023136"/>
    </source>
</evidence>
<dbReference type="InterPro" id="IPR050479">
    <property type="entry name" value="CYP11_CYP27_families"/>
</dbReference>
<keyword evidence="13" id="KW-0755">Steroidogenesis</keyword>
<evidence type="ECO:0000256" key="9">
    <source>
        <dbReference type="ARBA" id="ARBA00023004"/>
    </source>
</evidence>
<evidence type="ECO:0000256" key="2">
    <source>
        <dbReference type="ARBA" id="ARBA00004325"/>
    </source>
</evidence>
<evidence type="ECO:0000256" key="15">
    <source>
        <dbReference type="PIRSR" id="PIRSR602401-1"/>
    </source>
</evidence>
<evidence type="ECO:0000256" key="14">
    <source>
        <dbReference type="ARBA" id="ARBA00042800"/>
    </source>
</evidence>
<dbReference type="GO" id="GO:0005743">
    <property type="term" value="C:mitochondrial inner membrane"/>
    <property type="evidence" value="ECO:0007669"/>
    <property type="project" value="TreeGrafter"/>
</dbReference>
<evidence type="ECO:0000256" key="1">
    <source>
        <dbReference type="ARBA" id="ARBA00001971"/>
    </source>
</evidence>
<dbReference type="GO" id="GO:0020037">
    <property type="term" value="F:heme binding"/>
    <property type="evidence" value="ECO:0007669"/>
    <property type="project" value="InterPro"/>
</dbReference>
<keyword evidence="10 16" id="KW-0503">Monooxygenase</keyword>
<keyword evidence="12" id="KW-0472">Membrane</keyword>
<dbReference type="Ensembl" id="ENSGMOT00000045287.1">
    <property type="protein sequence ID" value="ENSGMOP00000048601.1"/>
    <property type="gene ID" value="ENSGMOG00000005891.2"/>
</dbReference>
<evidence type="ECO:0000256" key="7">
    <source>
        <dbReference type="ARBA" id="ARBA00022946"/>
    </source>
</evidence>
<dbReference type="GO" id="GO:0006704">
    <property type="term" value="P:glucocorticoid biosynthetic process"/>
    <property type="evidence" value="ECO:0007669"/>
    <property type="project" value="TreeGrafter"/>
</dbReference>
<dbReference type="GeneTree" id="ENSGT00940000161506"/>
<dbReference type="GO" id="GO:0008203">
    <property type="term" value="P:cholesterol metabolic process"/>
    <property type="evidence" value="ECO:0007669"/>
    <property type="project" value="TreeGrafter"/>
</dbReference>
<dbReference type="InterPro" id="IPR017972">
    <property type="entry name" value="Cyt_P450_CS"/>
</dbReference>
<reference evidence="17" key="1">
    <citation type="submission" date="2025-08" db="UniProtKB">
        <authorList>
            <consortium name="Ensembl"/>
        </authorList>
    </citation>
    <scope>IDENTIFICATION</scope>
</reference>
<dbReference type="GO" id="GO:0071375">
    <property type="term" value="P:cellular response to peptide hormone stimulus"/>
    <property type="evidence" value="ECO:0007669"/>
    <property type="project" value="TreeGrafter"/>
</dbReference>
<keyword evidence="5 15" id="KW-0349">Heme</keyword>
<evidence type="ECO:0000256" key="11">
    <source>
        <dbReference type="ARBA" id="ARBA00023128"/>
    </source>
</evidence>
<evidence type="ECO:0000256" key="5">
    <source>
        <dbReference type="ARBA" id="ARBA00022617"/>
    </source>
</evidence>
<dbReference type="PANTHER" id="PTHR24279:SF1">
    <property type="entry name" value="CYTOCHROME P450 11B2, MITOCHONDRIAL"/>
    <property type="match status" value="1"/>
</dbReference>
<dbReference type="EC" id="1.14.15.4" evidence="4"/>
<evidence type="ECO:0000256" key="8">
    <source>
        <dbReference type="ARBA" id="ARBA00023002"/>
    </source>
</evidence>
<keyword evidence="7" id="KW-0809">Transit peptide</keyword>
<keyword evidence="8 16" id="KW-0560">Oxidoreductase</keyword>
<reference evidence="17" key="2">
    <citation type="submission" date="2025-09" db="UniProtKB">
        <authorList>
            <consortium name="Ensembl"/>
        </authorList>
    </citation>
    <scope>IDENTIFICATION</scope>
</reference>
<evidence type="ECO:0000256" key="16">
    <source>
        <dbReference type="RuleBase" id="RU000461"/>
    </source>
</evidence>
<dbReference type="GO" id="GO:0005506">
    <property type="term" value="F:iron ion binding"/>
    <property type="evidence" value="ECO:0007669"/>
    <property type="project" value="InterPro"/>
</dbReference>
<organism evidence="17 18">
    <name type="scientific">Gadus morhua</name>
    <name type="common">Atlantic cod</name>
    <dbReference type="NCBI Taxonomy" id="8049"/>
    <lineage>
        <taxon>Eukaryota</taxon>
        <taxon>Metazoa</taxon>
        <taxon>Chordata</taxon>
        <taxon>Craniata</taxon>
        <taxon>Vertebrata</taxon>
        <taxon>Euteleostomi</taxon>
        <taxon>Actinopterygii</taxon>
        <taxon>Neopterygii</taxon>
        <taxon>Teleostei</taxon>
        <taxon>Neoteleostei</taxon>
        <taxon>Acanthomorphata</taxon>
        <taxon>Zeiogadaria</taxon>
        <taxon>Gadariae</taxon>
        <taxon>Gadiformes</taxon>
        <taxon>Gadoidei</taxon>
        <taxon>Gadidae</taxon>
        <taxon>Gadus</taxon>
    </lineage>
</organism>
<comment type="similarity">
    <text evidence="3 16">Belongs to the cytochrome P450 family.</text>
</comment>
<evidence type="ECO:0000256" key="3">
    <source>
        <dbReference type="ARBA" id="ARBA00010617"/>
    </source>
</evidence>
<keyword evidence="6 15" id="KW-0479">Metal-binding</keyword>
<evidence type="ECO:0000256" key="10">
    <source>
        <dbReference type="ARBA" id="ARBA00023033"/>
    </source>
</evidence>
<keyword evidence="18" id="KW-1185">Reference proteome</keyword>
<dbReference type="InterPro" id="IPR002401">
    <property type="entry name" value="Cyt_P450_E_grp-I"/>
</dbReference>
<keyword evidence="9 15" id="KW-0408">Iron</keyword>